<dbReference type="AlphaFoldDB" id="A0AAV2B8D3"/>
<evidence type="ECO:0000313" key="4">
    <source>
        <dbReference type="EMBL" id="CAL1292493.1"/>
    </source>
</evidence>
<dbReference type="EMBL" id="CAXIEN010000307">
    <property type="protein sequence ID" value="CAL1292493.1"/>
    <property type="molecule type" value="Genomic_DNA"/>
</dbReference>
<name>A0AAV2B8D3_9ARAC</name>
<dbReference type="InterPro" id="IPR002048">
    <property type="entry name" value="EF_hand_dom"/>
</dbReference>
<dbReference type="SUPFAM" id="SSF47473">
    <property type="entry name" value="EF-hand"/>
    <property type="match status" value="1"/>
</dbReference>
<proteinExistence type="predicted"/>
<organism evidence="4 5">
    <name type="scientific">Larinioides sclopetarius</name>
    <dbReference type="NCBI Taxonomy" id="280406"/>
    <lineage>
        <taxon>Eukaryota</taxon>
        <taxon>Metazoa</taxon>
        <taxon>Ecdysozoa</taxon>
        <taxon>Arthropoda</taxon>
        <taxon>Chelicerata</taxon>
        <taxon>Arachnida</taxon>
        <taxon>Araneae</taxon>
        <taxon>Araneomorphae</taxon>
        <taxon>Entelegynae</taxon>
        <taxon>Araneoidea</taxon>
        <taxon>Araneidae</taxon>
        <taxon>Larinioides</taxon>
    </lineage>
</organism>
<dbReference type="InterPro" id="IPR011992">
    <property type="entry name" value="EF-hand-dom_pair"/>
</dbReference>
<accession>A0AAV2B8D3</accession>
<dbReference type="Pfam" id="PF13833">
    <property type="entry name" value="EF-hand_8"/>
    <property type="match status" value="1"/>
</dbReference>
<dbReference type="Proteomes" id="UP001497382">
    <property type="component" value="Unassembled WGS sequence"/>
</dbReference>
<dbReference type="FunFam" id="1.10.238.10:FF:000003">
    <property type="entry name" value="Calmodulin A"/>
    <property type="match status" value="1"/>
</dbReference>
<evidence type="ECO:0000256" key="2">
    <source>
        <dbReference type="ARBA" id="ARBA00022837"/>
    </source>
</evidence>
<dbReference type="GO" id="GO:0005509">
    <property type="term" value="F:calcium ion binding"/>
    <property type="evidence" value="ECO:0007669"/>
    <property type="project" value="InterPro"/>
</dbReference>
<dbReference type="InterPro" id="IPR050145">
    <property type="entry name" value="Centrin_CML-like"/>
</dbReference>
<evidence type="ECO:0000313" key="5">
    <source>
        <dbReference type="Proteomes" id="UP001497382"/>
    </source>
</evidence>
<sequence>MTNLGEKLTDEEVDEMIREADIDGDGQVNYEGNMLMK</sequence>
<comment type="caution">
    <text evidence="4">The sequence shown here is derived from an EMBL/GenBank/DDBJ whole genome shotgun (WGS) entry which is preliminary data.</text>
</comment>
<keyword evidence="2" id="KW-0106">Calcium</keyword>
<evidence type="ECO:0000256" key="1">
    <source>
        <dbReference type="ARBA" id="ARBA00022737"/>
    </source>
</evidence>
<keyword evidence="1" id="KW-0677">Repeat</keyword>
<reference evidence="4 5" key="1">
    <citation type="submission" date="2024-04" db="EMBL/GenBank/DDBJ databases">
        <authorList>
            <person name="Rising A."/>
            <person name="Reimegard J."/>
            <person name="Sonavane S."/>
            <person name="Akerstrom W."/>
            <person name="Nylinder S."/>
            <person name="Hedman E."/>
            <person name="Kallberg Y."/>
        </authorList>
    </citation>
    <scope>NUCLEOTIDE SEQUENCE [LARGE SCALE GENOMIC DNA]</scope>
</reference>
<gene>
    <name evidence="4" type="ORF">LARSCL_LOCUS17692</name>
</gene>
<evidence type="ECO:0000259" key="3">
    <source>
        <dbReference type="Pfam" id="PF13833"/>
    </source>
</evidence>
<dbReference type="Gene3D" id="1.10.238.10">
    <property type="entry name" value="EF-hand"/>
    <property type="match status" value="1"/>
</dbReference>
<dbReference type="PANTHER" id="PTHR23050">
    <property type="entry name" value="CALCIUM BINDING PROTEIN"/>
    <property type="match status" value="1"/>
</dbReference>
<keyword evidence="5" id="KW-1185">Reference proteome</keyword>
<protein>
    <recommendedName>
        <fullName evidence="3">EF-hand domain-containing protein</fullName>
    </recommendedName>
</protein>
<feature type="domain" description="EF-hand" evidence="3">
    <location>
        <begin position="2"/>
        <end position="29"/>
    </location>
</feature>